<evidence type="ECO:0000313" key="4">
    <source>
        <dbReference type="Proteomes" id="UP000782519"/>
    </source>
</evidence>
<organism evidence="3 4">
    <name type="scientific">Rhodopseudomonas palustris</name>
    <dbReference type="NCBI Taxonomy" id="1076"/>
    <lineage>
        <taxon>Bacteria</taxon>
        <taxon>Pseudomonadati</taxon>
        <taxon>Pseudomonadota</taxon>
        <taxon>Alphaproteobacteria</taxon>
        <taxon>Hyphomicrobiales</taxon>
        <taxon>Nitrobacteraceae</taxon>
        <taxon>Rhodopseudomonas</taxon>
    </lineage>
</organism>
<name>A0A933RYX8_RHOPL</name>
<gene>
    <name evidence="3" type="ORF">HZA66_17620</name>
</gene>
<evidence type="ECO:0000313" key="3">
    <source>
        <dbReference type="EMBL" id="MBI5131260.1"/>
    </source>
</evidence>
<evidence type="ECO:0000256" key="2">
    <source>
        <dbReference type="SAM" id="Phobius"/>
    </source>
</evidence>
<dbReference type="AlphaFoldDB" id="A0A933RYX8"/>
<feature type="coiled-coil region" evidence="1">
    <location>
        <begin position="196"/>
        <end position="245"/>
    </location>
</feature>
<keyword evidence="2" id="KW-0812">Transmembrane</keyword>
<proteinExistence type="predicted"/>
<reference evidence="3" key="1">
    <citation type="submission" date="2020-07" db="EMBL/GenBank/DDBJ databases">
        <title>Huge and variable diversity of episymbiotic CPR bacteria and DPANN archaea in groundwater ecosystems.</title>
        <authorList>
            <person name="He C.Y."/>
            <person name="Keren R."/>
            <person name="Whittaker M."/>
            <person name="Farag I.F."/>
            <person name="Doudna J."/>
            <person name="Cate J.H.D."/>
            <person name="Banfield J.F."/>
        </authorList>
    </citation>
    <scope>NUCLEOTIDE SEQUENCE</scope>
    <source>
        <strain evidence="3">NC_groundwater_1818_Pr3_B-0.1um_66_35</strain>
    </source>
</reference>
<keyword evidence="2" id="KW-0472">Membrane</keyword>
<comment type="caution">
    <text evidence="3">The sequence shown here is derived from an EMBL/GenBank/DDBJ whole genome shotgun (WGS) entry which is preliminary data.</text>
</comment>
<keyword evidence="2" id="KW-1133">Transmembrane helix</keyword>
<sequence>MIGSGILVGCDGFLTGVIMVLGRSAHRFLVVTTGIAVLCMSVTNVAAQSAQELNARLQTRSADYVDTVNEATTAGLFTGAAVGTVIGSVVSRNSGLGPLAGMVIGGAVGSIVGNIAGTQVADQKEEYARREDNLDRSIAQLRSGNTKLASLVDVSTQLVAVRKAELAQLKQAPDASAQRTLAAELATEVASLDRALAAATKTRDTLRANLANYQGDINPALSSELNRTTKQVSALQARRNELARMQKGL</sequence>
<dbReference type="Proteomes" id="UP000782519">
    <property type="component" value="Unassembled WGS sequence"/>
</dbReference>
<evidence type="ECO:0008006" key="5">
    <source>
        <dbReference type="Google" id="ProtNLM"/>
    </source>
</evidence>
<accession>A0A933RYX8</accession>
<protein>
    <recommendedName>
        <fullName evidence="5">Glycine zipper domain-containing protein</fullName>
    </recommendedName>
</protein>
<evidence type="ECO:0000256" key="1">
    <source>
        <dbReference type="SAM" id="Coils"/>
    </source>
</evidence>
<feature type="transmembrane region" description="Helical" evidence="2">
    <location>
        <begin position="28"/>
        <end position="47"/>
    </location>
</feature>
<dbReference type="EMBL" id="JACRJB010000052">
    <property type="protein sequence ID" value="MBI5131260.1"/>
    <property type="molecule type" value="Genomic_DNA"/>
</dbReference>
<keyword evidence="1" id="KW-0175">Coiled coil</keyword>